<feature type="compositionally biased region" description="Basic residues" evidence="10">
    <location>
        <begin position="1087"/>
        <end position="1098"/>
    </location>
</feature>
<evidence type="ECO:0000259" key="12">
    <source>
        <dbReference type="Pfam" id="PF07159"/>
    </source>
</evidence>
<name>A0AA35K8A7_9SAUR</name>
<dbReference type="Pfam" id="PF05994">
    <property type="entry name" value="FragX_IP"/>
    <property type="match status" value="2"/>
</dbReference>
<evidence type="ECO:0000256" key="6">
    <source>
        <dbReference type="ARBA" id="ARBA00025790"/>
    </source>
</evidence>
<evidence type="ECO:0000256" key="3">
    <source>
        <dbReference type="ARBA" id="ARBA00022490"/>
    </source>
</evidence>
<evidence type="ECO:0000256" key="8">
    <source>
        <dbReference type="ARBA" id="ARBA00093416"/>
    </source>
</evidence>
<dbReference type="Proteomes" id="UP001178461">
    <property type="component" value="Chromosome 4"/>
</dbReference>
<keyword evidence="15" id="KW-1185">Reference proteome</keyword>
<dbReference type="InterPro" id="IPR009828">
    <property type="entry name" value="CYRIA/CYRIB_Rac1-bd"/>
</dbReference>
<comment type="similarity">
    <text evidence="2">Belongs to the TUBGCP family.</text>
</comment>
<dbReference type="GO" id="GO:0005813">
    <property type="term" value="C:centrosome"/>
    <property type="evidence" value="ECO:0007669"/>
    <property type="project" value="UniProtKB-SubCell"/>
</dbReference>
<dbReference type="InterPro" id="IPR008081">
    <property type="entry name" value="Cytoplasmic_FMR1-int"/>
</dbReference>
<evidence type="ECO:0000259" key="13">
    <source>
        <dbReference type="Pfam" id="PF17681"/>
    </source>
</evidence>
<feature type="compositionally biased region" description="Basic and acidic residues" evidence="10">
    <location>
        <begin position="198"/>
        <end position="207"/>
    </location>
</feature>
<feature type="domain" description="Gamma tubulin complex component C-terminal" evidence="11">
    <location>
        <begin position="724"/>
        <end position="1025"/>
    </location>
</feature>
<evidence type="ECO:0000256" key="1">
    <source>
        <dbReference type="ARBA" id="ARBA00004300"/>
    </source>
</evidence>
<comment type="subunit">
    <text evidence="9">Component of the gamma-tubulin ring complex (gTuRC) consisting of TUBGCP2, TUBGCP3, TUBGCP4, TUBGCP5 and TUBGCP6 and gamma-tubulin TUBG1 or TUBG2. TUBGCP2, TUBGCP3, TUBGCP4, TUBGCP5 and TUBGCP6 assemble in a 5:5:2:1:1 stoichiometry; each is associated with a gamma-tubulin, thereby arranging 14 gamma-tubulins in a helical manner. Gamma-tubulin at the first position is blocked by TUBGCP3 at the last position, allowing 13 protafilaments to grow into a microtubule. The gTuRC (via TUBGCP3 and TUBGCP6) interacts with ACTB and MZT1; the interactions form a luminal bridge that stabilizes the initial structure during complex assembly. The gTuRC (via TUBGCP2) interacts with MZT2A/MZT2B and CDK5RAP2 (via CM1 motif); the interactions play a role in gTuRC activation.</text>
</comment>
<organism evidence="14 15">
    <name type="scientific">Podarcis lilfordi</name>
    <name type="common">Lilford's wall lizard</name>
    <dbReference type="NCBI Taxonomy" id="74358"/>
    <lineage>
        <taxon>Eukaryota</taxon>
        <taxon>Metazoa</taxon>
        <taxon>Chordata</taxon>
        <taxon>Craniata</taxon>
        <taxon>Vertebrata</taxon>
        <taxon>Euteleostomi</taxon>
        <taxon>Lepidosauria</taxon>
        <taxon>Squamata</taxon>
        <taxon>Bifurcata</taxon>
        <taxon>Unidentata</taxon>
        <taxon>Episquamata</taxon>
        <taxon>Laterata</taxon>
        <taxon>Lacertibaenia</taxon>
        <taxon>Lacertidae</taxon>
        <taxon>Podarcis</taxon>
    </lineage>
</organism>
<evidence type="ECO:0000256" key="2">
    <source>
        <dbReference type="ARBA" id="ARBA00010337"/>
    </source>
</evidence>
<dbReference type="FunFam" id="1.20.120.1900:FF:000005">
    <property type="entry name" value="Gamma-tubulin complex component"/>
    <property type="match status" value="1"/>
</dbReference>
<feature type="domain" description="CYRIA/CYRIB Rac1 binding" evidence="12">
    <location>
        <begin position="1178"/>
        <end position="1387"/>
    </location>
</feature>
<dbReference type="InterPro" id="IPR041470">
    <property type="entry name" value="GCP_N"/>
</dbReference>
<dbReference type="GO" id="GO:0005737">
    <property type="term" value="C:cytoplasm"/>
    <property type="evidence" value="ECO:0007669"/>
    <property type="project" value="UniProtKB-ARBA"/>
</dbReference>
<dbReference type="GO" id="GO:0043015">
    <property type="term" value="F:gamma-tubulin binding"/>
    <property type="evidence" value="ECO:0007669"/>
    <property type="project" value="InterPro"/>
</dbReference>
<feature type="region of interest" description="Disordered" evidence="10">
    <location>
        <begin position="531"/>
        <end position="552"/>
    </location>
</feature>
<comment type="similarity">
    <text evidence="6">Belongs to the CYFIP family.</text>
</comment>
<dbReference type="Pfam" id="PF07159">
    <property type="entry name" value="CYRIA-B_Rac1-bd"/>
    <property type="match status" value="1"/>
</dbReference>
<evidence type="ECO:0000256" key="9">
    <source>
        <dbReference type="ARBA" id="ARBA00093551"/>
    </source>
</evidence>
<accession>A0AA35K8A7</accession>
<protein>
    <recommendedName>
        <fullName evidence="7">Gamma-tubulin complex component 5</fullName>
    </recommendedName>
</protein>
<sequence length="2397" mass="277123">MAAAAAAATTPPAHWSRFEQEQDVTLRELIRRVTGLSGQSKEEAAHFQAALNFSWSNFRFHQFLDVSQHKVDKIIEGIYEKLIVHSDLVKAASWKSLTEEFLNSPLPTTEGTKTDAHYAILSLLLCLSDSPSNTSYAEKPREKEVEKEEFDWRKYLMEGEEFDYGPDLETPEWSDVSDDDEDTEPLSREDSGIQVDRTPQEDQDQNKKSSQVTWKGEPDARTWLEQHVVAQYWTGRGVRFPHSLHFHSNLAAVWEQHLYTSDPLYMPEEKIIVTETQVIRETIWLLSGVKNLFIFQLNDGKITVRNDIMVTHLTHNSLRSMLERIAAYGQVVFRLQKFIDEIMGHSSESGIHGIISTPKKSAEAAFRTYQAFMRALYKYFISFKEELTEIERSIINKDATITLSIVMDKLSHRLAQLNILHKVFSTGVAEVPPDTRNVVRASHLLNTLYKAILDYDNVGEASEQTVSLLFSLWVETVRPYLQTVDEWIVHGNLFDPAKEFIIQRNKNVPVNHRDFWYATYTLYSVSEKTENEEKMSDNASASSGSDQAPSSRQHTMVSFLKPVLKQIIMAGKSMQLLKNLQCTDGSPQQAASRDAERKSLYTLFLESVQSRLRHGEEPVQDIITEQQATKQSLIKMQSIAARHLELDDVHDPLLAINFARLYLEQGSFHETLTGDDVCVDRSSESVTCQTFELTLRSCLYPHIDRQYLECCGNLMQTLKKDYRLVEYLQAMRNFFLLEAGDTMYDFYTSIFDKIREKDTWQSEPFLNVQLQEAVGQRYPEDSLRLSILCENIDITKKKLPVHTLDGLILSYKVPWPVDIVISVECQKIYNQVFLLLLQIKWAKYSLDVLRFHELVRAAEKPQNKGGAVLEQETFLHFGSQLEPIKQQTHRMFLLRMKLMHFVNSLHNYIMTRILHSTGLEFQHQVEEAKDLDQLIKIHYRYLSTIHDRCLLREKVSFVKEAIMKVLNLVLMFADRWQAGLGAWKMESITKMESDFKNCHMFLVTVLNKAVCRGSFPHLESLALSLMAGMEQKAPFRDLISKALNWSWKEMSLYILLWNRQETPCFVRPWEKESGPGEDPSADAQAPSRRRARGGKRRLRESSAGGSAGSKRRTKMTAQVTLEDALSNVDLLEELPLPDQQPCIEPPPSSLLYQPNFNTNFEDRNAFVTGIARYIEQATVHSNMNEMLEEGQEYAVMLYTWRSCSRAIPQVKCNEQPNRVEIYEKTVEVLEPEVTKLMNFMYFQRNAIERFCGEVKRLCHAERRKDFVSEAYLITLGKFINMFAVLDELKNMKCSVKNDHSAYKRAAQFLRKMADPQSIQESQNLSMFLANHNKITQSLQQQLEVIPGYEELLADIVNLCVDYYENKMYLTPSEKHMLLKVMGFGLYLMDGSVSNIYKLDAKKRINLNKIDKFFKQLQVVPLFGDMQIELARYIKTSAHYEENKSRWTCTSSSSSPQYNICEQMIQIRDDHMRFISELARYSNSEVVTGSGRQEAQKTDAEYRKLFDLSLQGLQLLSQWSAHVMEVYSWKLVHPTDKYSNKDCPDNAEEYERATRYNYTSEEKFALVEVIAMIKGLQVLMGRMESVFNHAIRHTIYAALQDFAQITLREPLRQAIKKKKNVIQSVLQAIRKTVCDWEGGREPFNDPALRGEKDPKSGFDVKVPRRAVGPSSTQLYMVRTMAESLNSAELLKQLRSLGMEKLLHLYMVRTMLESLIADKSGSKKTLRSSLEGPTILDIEKFHRESFFYTHLINFSETLQQCCDLSQLWFREFFLELTMGRRIQFPIEMSMPWILTDHILETKEASMMEYVLYSLDLYNDSAHYALTKFKKQFLYDEIEAEVNLCFDQFVYKLADQIFGYYKVMAGSLLLDKRLRSECKNQGATIPLLTSNRYNTLLKQRHVQLLGRSIDLNRLITQRISAAMYKSMELAIGRFESEDLTSIVELDGLVEINKLTHKLLSRYMTLDSFDAMFREANHNVSAPYGRITLHVFWELNYDFLPNYCYNGSTNRFVRTVLPFSQEFQRDKQPNAQPQYLHGSKALNLAYSSIYSNYRNFVGPPHFKVICRLLGYQGIAVVMEELLKVVKSLLQGTILQYVKTLMEVMPKICRLPRHEYGSPGILEFFHHQLKDIVEYAELKTVCFQNLREVGNAILFCLLIEQSLSLEEVCDLLHAAPFQNILPRVHVKEGERLDAKMKRLESKYAPLHLVPLIERLGTPQQIAIAREGDLLTKERLCCGLSMFEVILTRIRTFLDDPIWRGPLPSNGVMHVDECVEFHRLWSAMQFVYCIPVGTHEFTVEQCFGDGLHWAGCMIIVLLGQQRRFDVLDFCYHLLKVQKHDGKDEVIKNVPLKKMVERIRKFQILNDEIITILDKYLKSGDGEGTPVEHVRCFQPPIHQSLASN</sequence>
<proteinExistence type="inferred from homology"/>
<keyword evidence="5" id="KW-0206">Cytoskeleton</keyword>
<dbReference type="GO" id="GO:0030833">
    <property type="term" value="P:regulation of actin filament polymerization"/>
    <property type="evidence" value="ECO:0007669"/>
    <property type="project" value="InterPro"/>
</dbReference>
<feature type="compositionally biased region" description="Acidic residues" evidence="10">
    <location>
        <begin position="163"/>
        <end position="184"/>
    </location>
</feature>
<feature type="region of interest" description="Disordered" evidence="10">
    <location>
        <begin position="163"/>
        <end position="216"/>
    </location>
</feature>
<dbReference type="GO" id="GO:0031267">
    <property type="term" value="F:small GTPase binding"/>
    <property type="evidence" value="ECO:0007669"/>
    <property type="project" value="InterPro"/>
</dbReference>
<dbReference type="Pfam" id="PF04130">
    <property type="entry name" value="GCP_C_terminal"/>
    <property type="match status" value="1"/>
</dbReference>
<evidence type="ECO:0000313" key="15">
    <source>
        <dbReference type="Proteomes" id="UP001178461"/>
    </source>
</evidence>
<keyword evidence="3" id="KW-0963">Cytoplasm</keyword>
<evidence type="ECO:0000256" key="5">
    <source>
        <dbReference type="ARBA" id="ARBA00023212"/>
    </source>
</evidence>
<dbReference type="InterPro" id="IPR040457">
    <property type="entry name" value="GCP_C"/>
</dbReference>
<dbReference type="InterPro" id="IPR042241">
    <property type="entry name" value="GCP_C_sf"/>
</dbReference>
<evidence type="ECO:0000259" key="11">
    <source>
        <dbReference type="Pfam" id="PF04130"/>
    </source>
</evidence>
<evidence type="ECO:0000256" key="10">
    <source>
        <dbReference type="SAM" id="MobiDB-lite"/>
    </source>
</evidence>
<comment type="function">
    <text evidence="8">Component of the gamma-tubulin ring complex (gTuRC) which mediates microtubule nucleation. The gTuRC regulates the minus-end nucleation of alpha-beta tubulin heterodimers that grow into microtubule protafilaments, a critical step in centrosome duplication and spindle formation.</text>
</comment>
<gene>
    <name evidence="14" type="ORF">PODLI_1B027270</name>
</gene>
<dbReference type="EMBL" id="OX395129">
    <property type="protein sequence ID" value="CAI5772158.1"/>
    <property type="molecule type" value="Genomic_DNA"/>
</dbReference>
<dbReference type="GO" id="GO:0005874">
    <property type="term" value="C:microtubule"/>
    <property type="evidence" value="ECO:0007669"/>
    <property type="project" value="UniProtKB-KW"/>
</dbReference>
<dbReference type="InterPro" id="IPR059169">
    <property type="entry name" value="GCP5_N_ext"/>
</dbReference>
<feature type="compositionally biased region" description="Low complexity" evidence="10">
    <location>
        <begin position="539"/>
        <end position="551"/>
    </location>
</feature>
<evidence type="ECO:0000313" key="14">
    <source>
        <dbReference type="EMBL" id="CAI5772158.1"/>
    </source>
</evidence>
<dbReference type="PANTHER" id="PTHR12195">
    <property type="entry name" value="CYTOPLASMIC FMR1-INTERACTING PROTEIN-RELATED"/>
    <property type="match status" value="1"/>
</dbReference>
<reference evidence="14" key="1">
    <citation type="submission" date="2022-12" db="EMBL/GenBank/DDBJ databases">
        <authorList>
            <person name="Alioto T."/>
            <person name="Alioto T."/>
            <person name="Gomez Garrido J."/>
        </authorList>
    </citation>
    <scope>NUCLEOTIDE SEQUENCE</scope>
</reference>
<feature type="domain" description="Gamma tubulin complex component protein N-terminal" evidence="13">
    <location>
        <begin position="279"/>
        <end position="624"/>
    </location>
</feature>
<keyword evidence="4" id="KW-0493">Microtubule</keyword>
<feature type="region of interest" description="Disordered" evidence="10">
    <location>
        <begin position="1068"/>
        <end position="1115"/>
    </location>
</feature>
<evidence type="ECO:0000256" key="4">
    <source>
        <dbReference type="ARBA" id="ARBA00022701"/>
    </source>
</evidence>
<comment type="subcellular location">
    <subcellularLocation>
        <location evidence="1">Cytoplasm</location>
        <location evidence="1">Cytoskeleton</location>
        <location evidence="1">Microtubule organizing center</location>
        <location evidence="1">Centrosome</location>
    </subcellularLocation>
</comment>
<dbReference type="Gene3D" id="1.20.120.1900">
    <property type="entry name" value="Gamma-tubulin complex, C-terminal domain"/>
    <property type="match status" value="1"/>
</dbReference>
<dbReference type="PRINTS" id="PR01698">
    <property type="entry name" value="CYTOFMRPINTP"/>
</dbReference>
<evidence type="ECO:0000256" key="7">
    <source>
        <dbReference type="ARBA" id="ARBA00071896"/>
    </source>
</evidence>
<dbReference type="Pfam" id="PF17681">
    <property type="entry name" value="GCP_N_terminal"/>
    <property type="match status" value="1"/>
</dbReference>
<dbReference type="CDD" id="cd22572">
    <property type="entry name" value="GCP5_NTD"/>
    <property type="match status" value="1"/>
</dbReference>